<feature type="transmembrane region" description="Helical" evidence="1">
    <location>
        <begin position="14"/>
        <end position="34"/>
    </location>
</feature>
<evidence type="ECO:0000256" key="1">
    <source>
        <dbReference type="SAM" id="Phobius"/>
    </source>
</evidence>
<accession>A0ABV0YTW1</accession>
<keyword evidence="1" id="KW-1133">Transmembrane helix</keyword>
<keyword evidence="1" id="KW-0472">Membrane</keyword>
<feature type="non-terminal residue" evidence="2">
    <location>
        <position position="1"/>
    </location>
</feature>
<name>A0ABV0YTW1_9TELE</name>
<organism evidence="2 3">
    <name type="scientific">Ameca splendens</name>
    <dbReference type="NCBI Taxonomy" id="208324"/>
    <lineage>
        <taxon>Eukaryota</taxon>
        <taxon>Metazoa</taxon>
        <taxon>Chordata</taxon>
        <taxon>Craniata</taxon>
        <taxon>Vertebrata</taxon>
        <taxon>Euteleostomi</taxon>
        <taxon>Actinopterygii</taxon>
        <taxon>Neopterygii</taxon>
        <taxon>Teleostei</taxon>
        <taxon>Neoteleostei</taxon>
        <taxon>Acanthomorphata</taxon>
        <taxon>Ovalentaria</taxon>
        <taxon>Atherinomorphae</taxon>
        <taxon>Cyprinodontiformes</taxon>
        <taxon>Goodeidae</taxon>
        <taxon>Ameca</taxon>
    </lineage>
</organism>
<gene>
    <name evidence="2" type="ORF">AMECASPLE_033537</name>
</gene>
<evidence type="ECO:0000313" key="2">
    <source>
        <dbReference type="EMBL" id="MEQ2297312.1"/>
    </source>
</evidence>
<reference evidence="2 3" key="1">
    <citation type="submission" date="2021-06" db="EMBL/GenBank/DDBJ databases">
        <authorList>
            <person name="Palmer J.M."/>
        </authorList>
    </citation>
    <scope>NUCLEOTIDE SEQUENCE [LARGE SCALE GENOMIC DNA]</scope>
    <source>
        <strain evidence="2 3">AS_MEX2019</strain>
        <tissue evidence="2">Muscle</tissue>
    </source>
</reference>
<sequence>DAELVSELNILKNVFFNVSVQTSVGLIILLLEACDLLHPCPHISDIVLLELALQLLLVHLLAVSYLDFKLLLYTPQEFSVSLSEGSFFLVKQVLLVIQGLLLGKHLTVLVGMVVSTEKFI</sequence>
<feature type="transmembrane region" description="Helical" evidence="1">
    <location>
        <begin position="46"/>
        <end position="66"/>
    </location>
</feature>
<dbReference type="Proteomes" id="UP001469553">
    <property type="component" value="Unassembled WGS sequence"/>
</dbReference>
<dbReference type="EMBL" id="JAHRIP010042191">
    <property type="protein sequence ID" value="MEQ2297312.1"/>
    <property type="molecule type" value="Genomic_DNA"/>
</dbReference>
<keyword evidence="1" id="KW-0812">Transmembrane</keyword>
<feature type="transmembrane region" description="Helical" evidence="1">
    <location>
        <begin position="86"/>
        <end position="114"/>
    </location>
</feature>
<protein>
    <submittedName>
        <fullName evidence="2">Uncharacterized protein</fullName>
    </submittedName>
</protein>
<comment type="caution">
    <text evidence="2">The sequence shown here is derived from an EMBL/GenBank/DDBJ whole genome shotgun (WGS) entry which is preliminary data.</text>
</comment>
<evidence type="ECO:0000313" key="3">
    <source>
        <dbReference type="Proteomes" id="UP001469553"/>
    </source>
</evidence>
<keyword evidence="3" id="KW-1185">Reference proteome</keyword>
<proteinExistence type="predicted"/>